<evidence type="ECO:0000313" key="5">
    <source>
        <dbReference type="Proteomes" id="UP000617426"/>
    </source>
</evidence>
<protein>
    <recommendedName>
        <fullName evidence="6">Lsr2 family protein</fullName>
    </recommendedName>
</protein>
<dbReference type="Gene3D" id="3.30.60.230">
    <property type="entry name" value="Lsr2, dimerization domain"/>
    <property type="match status" value="1"/>
</dbReference>
<dbReference type="GeneID" id="85978803"/>
<name>A0A923E5D7_9ACTO</name>
<evidence type="ECO:0000256" key="1">
    <source>
        <dbReference type="ARBA" id="ARBA00023125"/>
    </source>
</evidence>
<dbReference type="InterPro" id="IPR042261">
    <property type="entry name" value="Lsr2-like_dimerization"/>
</dbReference>
<evidence type="ECO:0000313" key="4">
    <source>
        <dbReference type="EMBL" id="MBB6333884.1"/>
    </source>
</evidence>
<dbReference type="Pfam" id="PF11774">
    <property type="entry name" value="Lsr2"/>
    <property type="match status" value="1"/>
</dbReference>
<accession>A0A923E5D7</accession>
<keyword evidence="1" id="KW-0238">DNA-binding</keyword>
<dbReference type="GO" id="GO:0016746">
    <property type="term" value="F:acyltransferase activity"/>
    <property type="evidence" value="ECO:0007669"/>
    <property type="project" value="InterPro"/>
</dbReference>
<reference evidence="4" key="1">
    <citation type="submission" date="2020-08" db="EMBL/GenBank/DDBJ databases">
        <title>Sequencing the genomes of 1000 actinobacteria strains.</title>
        <authorList>
            <person name="Klenk H.-P."/>
        </authorList>
    </citation>
    <scope>NUCLEOTIDE SEQUENCE</scope>
    <source>
        <strain evidence="4">DSM 10695</strain>
    </source>
</reference>
<gene>
    <name evidence="4" type="ORF">HD592_000449</name>
</gene>
<dbReference type="InterPro" id="IPR055370">
    <property type="entry name" value="Lsr2_DNA-bd"/>
</dbReference>
<dbReference type="Pfam" id="PF23359">
    <property type="entry name" value="Lsr2_DNA-bd"/>
    <property type="match status" value="1"/>
</dbReference>
<dbReference type="AlphaFoldDB" id="A0A923E5D7"/>
<evidence type="ECO:0000259" key="2">
    <source>
        <dbReference type="Pfam" id="PF11774"/>
    </source>
</evidence>
<dbReference type="Proteomes" id="UP000617426">
    <property type="component" value="Unassembled WGS sequence"/>
</dbReference>
<dbReference type="InterPro" id="IPR036625">
    <property type="entry name" value="E3-bd_dom_sf"/>
</dbReference>
<evidence type="ECO:0000259" key="3">
    <source>
        <dbReference type="Pfam" id="PF23359"/>
    </source>
</evidence>
<dbReference type="InterPro" id="IPR024412">
    <property type="entry name" value="Lsr2_dim_dom"/>
</dbReference>
<keyword evidence="5" id="KW-1185">Reference proteome</keyword>
<feature type="domain" description="Lsr2 dimerization" evidence="2">
    <location>
        <begin position="2"/>
        <end position="57"/>
    </location>
</feature>
<proteinExistence type="predicted"/>
<dbReference type="EMBL" id="JACHMK010000001">
    <property type="protein sequence ID" value="MBB6333884.1"/>
    <property type="molecule type" value="Genomic_DNA"/>
</dbReference>
<feature type="domain" description="Lsr2 DNA-binding" evidence="3">
    <location>
        <begin position="72"/>
        <end position="105"/>
    </location>
</feature>
<dbReference type="Gene3D" id="4.10.320.10">
    <property type="entry name" value="E3-binding domain"/>
    <property type="match status" value="1"/>
</dbReference>
<dbReference type="GO" id="GO:0003677">
    <property type="term" value="F:DNA binding"/>
    <property type="evidence" value="ECO:0007669"/>
    <property type="project" value="UniProtKB-KW"/>
</dbReference>
<dbReference type="RefSeq" id="WP_184451538.1">
    <property type="nucleotide sequence ID" value="NZ_JACHMK010000001.1"/>
</dbReference>
<evidence type="ECO:0008006" key="6">
    <source>
        <dbReference type="Google" id="ProtNLM"/>
    </source>
</evidence>
<organism evidence="4 5">
    <name type="scientific">Schaalia hyovaginalis</name>
    <dbReference type="NCBI Taxonomy" id="29316"/>
    <lineage>
        <taxon>Bacteria</taxon>
        <taxon>Bacillati</taxon>
        <taxon>Actinomycetota</taxon>
        <taxon>Actinomycetes</taxon>
        <taxon>Actinomycetales</taxon>
        <taxon>Actinomycetaceae</taxon>
        <taxon>Schaalia</taxon>
    </lineage>
</organism>
<sequence length="107" mass="11656">MKKTQVVLVDDIDGGAADDTIVFAFKGVSYEIDLSEAHIEEMTADFAKWTQKARRVGGRQTRSRSAKPKADSRAALIREWAKAEGVSVNERGRISADVVAAYEAAKA</sequence>
<comment type="caution">
    <text evidence="4">The sequence shown here is derived from an EMBL/GenBank/DDBJ whole genome shotgun (WGS) entry which is preliminary data.</text>
</comment>